<dbReference type="OrthoDB" id="5873448at2759"/>
<proteinExistence type="predicted"/>
<organism evidence="2 3">
    <name type="scientific">Steinernema carpocapsae</name>
    <name type="common">Entomopathogenic nematode</name>
    <dbReference type="NCBI Taxonomy" id="34508"/>
    <lineage>
        <taxon>Eukaryota</taxon>
        <taxon>Metazoa</taxon>
        <taxon>Ecdysozoa</taxon>
        <taxon>Nematoda</taxon>
        <taxon>Chromadorea</taxon>
        <taxon>Rhabditida</taxon>
        <taxon>Tylenchina</taxon>
        <taxon>Panagrolaimomorpha</taxon>
        <taxon>Strongyloidoidea</taxon>
        <taxon>Steinernematidae</taxon>
        <taxon>Steinernema</taxon>
    </lineage>
</organism>
<evidence type="ECO:0000313" key="3">
    <source>
        <dbReference type="Proteomes" id="UP000298663"/>
    </source>
</evidence>
<sequence length="138" mass="15314">MSAQANVSGTTHNPSPYLRRYRLPVLPNASTSYDDLLSPIDNNAKLAFIAVKNAQLSSVPSSTSSSNLPQTASSSPKPTEDYGCSTTWCYRAAQPPPVQRPTMQFELGAEIEEMERRNRELLEFGYGNCRKNRKVTKD</sequence>
<accession>A0A4U5LYG1</accession>
<dbReference type="AlphaFoldDB" id="A0A4U5LYG1"/>
<dbReference type="Proteomes" id="UP000298663">
    <property type="component" value="Unassembled WGS sequence"/>
</dbReference>
<name>A0A4U5LYG1_STECR</name>
<evidence type="ECO:0000313" key="2">
    <source>
        <dbReference type="EMBL" id="TKR61300.1"/>
    </source>
</evidence>
<feature type="region of interest" description="Disordered" evidence="1">
    <location>
        <begin position="58"/>
        <end position="82"/>
    </location>
</feature>
<keyword evidence="3" id="KW-1185">Reference proteome</keyword>
<evidence type="ECO:0000256" key="1">
    <source>
        <dbReference type="SAM" id="MobiDB-lite"/>
    </source>
</evidence>
<gene>
    <name evidence="2" type="ORF">L596_028425</name>
</gene>
<dbReference type="EMBL" id="AZBU02000011">
    <property type="protein sequence ID" value="TKR61300.1"/>
    <property type="molecule type" value="Genomic_DNA"/>
</dbReference>
<reference evidence="2 3" key="2">
    <citation type="journal article" date="2019" name="G3 (Bethesda)">
        <title>Hybrid Assembly of the Genome of the Entomopathogenic Nematode Steinernema carpocapsae Identifies the X-Chromosome.</title>
        <authorList>
            <person name="Serra L."/>
            <person name="Macchietto M."/>
            <person name="Macias-Munoz A."/>
            <person name="McGill C.J."/>
            <person name="Rodriguez I.M."/>
            <person name="Rodriguez B."/>
            <person name="Murad R."/>
            <person name="Mortazavi A."/>
        </authorList>
    </citation>
    <scope>NUCLEOTIDE SEQUENCE [LARGE SCALE GENOMIC DNA]</scope>
    <source>
        <strain evidence="2 3">ALL</strain>
    </source>
</reference>
<protein>
    <submittedName>
        <fullName evidence="2">Uncharacterized protein</fullName>
    </submittedName>
</protein>
<reference evidence="2 3" key="1">
    <citation type="journal article" date="2015" name="Genome Biol.">
        <title>Comparative genomics of Steinernema reveals deeply conserved gene regulatory networks.</title>
        <authorList>
            <person name="Dillman A.R."/>
            <person name="Macchietto M."/>
            <person name="Porter C.F."/>
            <person name="Rogers A."/>
            <person name="Williams B."/>
            <person name="Antoshechkin I."/>
            <person name="Lee M.M."/>
            <person name="Goodwin Z."/>
            <person name="Lu X."/>
            <person name="Lewis E.E."/>
            <person name="Goodrich-Blair H."/>
            <person name="Stock S.P."/>
            <person name="Adams B.J."/>
            <person name="Sternberg P.W."/>
            <person name="Mortazavi A."/>
        </authorList>
    </citation>
    <scope>NUCLEOTIDE SEQUENCE [LARGE SCALE GENOMIC DNA]</scope>
    <source>
        <strain evidence="2 3">ALL</strain>
    </source>
</reference>
<feature type="compositionally biased region" description="Low complexity" evidence="1">
    <location>
        <begin position="58"/>
        <end position="75"/>
    </location>
</feature>
<comment type="caution">
    <text evidence="2">The sequence shown here is derived from an EMBL/GenBank/DDBJ whole genome shotgun (WGS) entry which is preliminary data.</text>
</comment>